<accession>A0AA38YM11</accession>
<name>A0AA38YM11_VITRO</name>
<keyword evidence="3" id="KW-1185">Reference proteome</keyword>
<evidence type="ECO:0000313" key="3">
    <source>
        <dbReference type="Proteomes" id="UP001168098"/>
    </source>
</evidence>
<organism evidence="2 3">
    <name type="scientific">Vitis rotundifolia</name>
    <name type="common">Muscadine grape</name>
    <dbReference type="NCBI Taxonomy" id="103349"/>
    <lineage>
        <taxon>Eukaryota</taxon>
        <taxon>Viridiplantae</taxon>
        <taxon>Streptophyta</taxon>
        <taxon>Embryophyta</taxon>
        <taxon>Tracheophyta</taxon>
        <taxon>Spermatophyta</taxon>
        <taxon>Magnoliopsida</taxon>
        <taxon>eudicotyledons</taxon>
        <taxon>Gunneridae</taxon>
        <taxon>Pentapetalae</taxon>
        <taxon>rosids</taxon>
        <taxon>Vitales</taxon>
        <taxon>Vitaceae</taxon>
        <taxon>Viteae</taxon>
        <taxon>Vitis</taxon>
    </lineage>
</organism>
<evidence type="ECO:0000256" key="1">
    <source>
        <dbReference type="SAM" id="Phobius"/>
    </source>
</evidence>
<keyword evidence="1" id="KW-0472">Membrane</keyword>
<dbReference type="AlphaFoldDB" id="A0AA38YM11"/>
<evidence type="ECO:0000313" key="2">
    <source>
        <dbReference type="EMBL" id="KAJ9672933.1"/>
    </source>
</evidence>
<feature type="transmembrane region" description="Helical" evidence="1">
    <location>
        <begin position="57"/>
        <end position="78"/>
    </location>
</feature>
<protein>
    <submittedName>
        <fullName evidence="2">Uncharacterized protein</fullName>
    </submittedName>
</protein>
<dbReference type="EMBL" id="JARBHA010000019">
    <property type="protein sequence ID" value="KAJ9672933.1"/>
    <property type="molecule type" value="Genomic_DNA"/>
</dbReference>
<reference evidence="2 3" key="1">
    <citation type="journal article" date="2023" name="BMC Biotechnol.">
        <title>Vitis rotundifolia cv Carlos genome sequencing.</title>
        <authorList>
            <person name="Huff M."/>
            <person name="Hulse-Kemp A."/>
            <person name="Scheffler B."/>
            <person name="Youngblood R."/>
            <person name="Simpson S."/>
            <person name="Babiker E."/>
            <person name="Staton M."/>
        </authorList>
    </citation>
    <scope>NUCLEOTIDE SEQUENCE [LARGE SCALE GENOMIC DNA]</scope>
    <source>
        <tissue evidence="2">Leaf</tissue>
    </source>
</reference>
<keyword evidence="1" id="KW-1133">Transmembrane helix</keyword>
<gene>
    <name evidence="2" type="ORF">PVL29_026264</name>
</gene>
<comment type="caution">
    <text evidence="2">The sequence shown here is derived from an EMBL/GenBank/DDBJ whole genome shotgun (WGS) entry which is preliminary data.</text>
</comment>
<proteinExistence type="predicted"/>
<sequence length="115" mass="12853">MSVIGNNRSGVVGENGFPPFTNCYLPIPTPSLAASSCTKSSIAMTYKSAGLRFPPTLVTILSAYLSSLYFMGGLVMRFRYGVFRLELRIYYKKDLSKLWVAMHGLKWPCMRVTDP</sequence>
<keyword evidence="1" id="KW-0812">Transmembrane</keyword>
<dbReference type="Proteomes" id="UP001168098">
    <property type="component" value="Unassembled WGS sequence"/>
</dbReference>